<feature type="domain" description="HTH tetR-type" evidence="6">
    <location>
        <begin position="30"/>
        <end position="90"/>
    </location>
</feature>
<feature type="DNA-binding region" description="H-T-H motif" evidence="4">
    <location>
        <begin position="53"/>
        <end position="72"/>
    </location>
</feature>
<sequence length="226" mass="23530">MTDASRNAGARAGAPASSRRTRGPSPAKTAETRRLILAAALDAFLADGFSAARMSDVAARAGLAKGTLYLHFPDKEALFEGVVAGAIGDPLAGAMAAPPGPEESFRAALDRTLRPLLSDLEGSRRAAVIRLVATEGPRFPALAAIYRRRVIDPGTEAIRRLAARAVARGELRSDALVRMPQLLIAPALMATLWNGLYGAEDPLDAGAALDGFLDLVLGPEGDRPAG</sequence>
<evidence type="ECO:0000259" key="6">
    <source>
        <dbReference type="PROSITE" id="PS50977"/>
    </source>
</evidence>
<evidence type="ECO:0000256" key="3">
    <source>
        <dbReference type="ARBA" id="ARBA00023163"/>
    </source>
</evidence>
<dbReference type="Proteomes" id="UP000035955">
    <property type="component" value="Unassembled WGS sequence"/>
</dbReference>
<feature type="region of interest" description="Disordered" evidence="5">
    <location>
        <begin position="1"/>
        <end position="29"/>
    </location>
</feature>
<keyword evidence="1" id="KW-0805">Transcription regulation</keyword>
<evidence type="ECO:0000256" key="2">
    <source>
        <dbReference type="ARBA" id="ARBA00023125"/>
    </source>
</evidence>
<dbReference type="Gene3D" id="1.10.357.10">
    <property type="entry name" value="Tetracycline Repressor, domain 2"/>
    <property type="match status" value="1"/>
</dbReference>
<dbReference type="PANTHER" id="PTHR30055:SF223">
    <property type="entry name" value="HTH-TYPE TRANSCRIPTIONAL REGULATOR UIDR"/>
    <property type="match status" value="1"/>
</dbReference>
<dbReference type="RefSeq" id="WP_048442569.1">
    <property type="nucleotide sequence ID" value="NZ_LABY01000016.1"/>
</dbReference>
<dbReference type="Pfam" id="PF00440">
    <property type="entry name" value="TetR_N"/>
    <property type="match status" value="1"/>
</dbReference>
<dbReference type="Pfam" id="PF16859">
    <property type="entry name" value="TetR_C_11"/>
    <property type="match status" value="1"/>
</dbReference>
<dbReference type="AlphaFoldDB" id="A0A0J6TAM3"/>
<organism evidence="7 8">
    <name type="scientific">Methylobacterium variabile</name>
    <dbReference type="NCBI Taxonomy" id="298794"/>
    <lineage>
        <taxon>Bacteria</taxon>
        <taxon>Pseudomonadati</taxon>
        <taxon>Pseudomonadota</taxon>
        <taxon>Alphaproteobacteria</taxon>
        <taxon>Hyphomicrobiales</taxon>
        <taxon>Methylobacteriaceae</taxon>
        <taxon>Methylobacterium</taxon>
    </lineage>
</organism>
<evidence type="ECO:0000256" key="4">
    <source>
        <dbReference type="PROSITE-ProRule" id="PRU00335"/>
    </source>
</evidence>
<dbReference type="Gene3D" id="1.10.10.60">
    <property type="entry name" value="Homeodomain-like"/>
    <property type="match status" value="1"/>
</dbReference>
<accession>A0A0J6TAM3</accession>
<keyword evidence="8" id="KW-1185">Reference proteome</keyword>
<name>A0A0J6TAM3_9HYPH</name>
<dbReference type="InterPro" id="IPR036271">
    <property type="entry name" value="Tet_transcr_reg_TetR-rel_C_sf"/>
</dbReference>
<dbReference type="InterPro" id="IPR009057">
    <property type="entry name" value="Homeodomain-like_sf"/>
</dbReference>
<gene>
    <name evidence="7" type="ORF">VQ02_02450</name>
</gene>
<dbReference type="GO" id="GO:0003700">
    <property type="term" value="F:DNA-binding transcription factor activity"/>
    <property type="evidence" value="ECO:0007669"/>
    <property type="project" value="TreeGrafter"/>
</dbReference>
<protein>
    <submittedName>
        <fullName evidence="7">TetR family transcriptional regulator</fullName>
    </submittedName>
</protein>
<dbReference type="EMBL" id="LABY01000016">
    <property type="protein sequence ID" value="KMO42653.1"/>
    <property type="molecule type" value="Genomic_DNA"/>
</dbReference>
<dbReference type="OrthoDB" id="7185252at2"/>
<proteinExistence type="predicted"/>
<evidence type="ECO:0000256" key="5">
    <source>
        <dbReference type="SAM" id="MobiDB-lite"/>
    </source>
</evidence>
<dbReference type="PATRIC" id="fig|298794.3.peg.1732"/>
<dbReference type="SUPFAM" id="SSF46689">
    <property type="entry name" value="Homeodomain-like"/>
    <property type="match status" value="1"/>
</dbReference>
<reference evidence="7 8" key="1">
    <citation type="submission" date="2015-03" db="EMBL/GenBank/DDBJ databases">
        <title>Genome sequencing of Methylobacterium variabile DSM 16961.</title>
        <authorList>
            <person name="Chaudhry V."/>
            <person name="Patil P.B."/>
        </authorList>
    </citation>
    <scope>NUCLEOTIDE SEQUENCE [LARGE SCALE GENOMIC DNA]</scope>
    <source>
        <strain evidence="7 8">DSM 16961</strain>
    </source>
</reference>
<dbReference type="PRINTS" id="PR00455">
    <property type="entry name" value="HTHTETR"/>
</dbReference>
<dbReference type="InterPro" id="IPR050109">
    <property type="entry name" value="HTH-type_TetR-like_transc_reg"/>
</dbReference>
<dbReference type="InterPro" id="IPR001647">
    <property type="entry name" value="HTH_TetR"/>
</dbReference>
<feature type="compositionally biased region" description="Low complexity" evidence="5">
    <location>
        <begin position="1"/>
        <end position="18"/>
    </location>
</feature>
<dbReference type="InterPro" id="IPR011075">
    <property type="entry name" value="TetR_C"/>
</dbReference>
<dbReference type="PANTHER" id="PTHR30055">
    <property type="entry name" value="HTH-TYPE TRANSCRIPTIONAL REGULATOR RUTR"/>
    <property type="match status" value="1"/>
</dbReference>
<keyword evidence="2 4" id="KW-0238">DNA-binding</keyword>
<comment type="caution">
    <text evidence="7">The sequence shown here is derived from an EMBL/GenBank/DDBJ whole genome shotgun (WGS) entry which is preliminary data.</text>
</comment>
<dbReference type="SUPFAM" id="SSF48498">
    <property type="entry name" value="Tetracyclin repressor-like, C-terminal domain"/>
    <property type="match status" value="1"/>
</dbReference>
<evidence type="ECO:0000313" key="7">
    <source>
        <dbReference type="EMBL" id="KMO42653.1"/>
    </source>
</evidence>
<dbReference type="GO" id="GO:0000976">
    <property type="term" value="F:transcription cis-regulatory region binding"/>
    <property type="evidence" value="ECO:0007669"/>
    <property type="project" value="TreeGrafter"/>
</dbReference>
<dbReference type="PROSITE" id="PS50977">
    <property type="entry name" value="HTH_TETR_2"/>
    <property type="match status" value="1"/>
</dbReference>
<evidence type="ECO:0000313" key="8">
    <source>
        <dbReference type="Proteomes" id="UP000035955"/>
    </source>
</evidence>
<evidence type="ECO:0000256" key="1">
    <source>
        <dbReference type="ARBA" id="ARBA00023015"/>
    </source>
</evidence>
<dbReference type="FunFam" id="1.10.10.60:FF:000141">
    <property type="entry name" value="TetR family transcriptional regulator"/>
    <property type="match status" value="1"/>
</dbReference>
<keyword evidence="3" id="KW-0804">Transcription</keyword>